<gene>
    <name evidence="2" type="ORF">NQ491_07170</name>
</gene>
<name>A0ABY5UYZ9_9BACT</name>
<reference evidence="2" key="1">
    <citation type="journal article" date="2022" name="Cell">
        <title>Design, construction, and in vivo augmentation of a complex gut microbiome.</title>
        <authorList>
            <person name="Cheng A.G."/>
            <person name="Ho P.Y."/>
            <person name="Aranda-Diaz A."/>
            <person name="Jain S."/>
            <person name="Yu F.B."/>
            <person name="Meng X."/>
            <person name="Wang M."/>
            <person name="Iakiviak M."/>
            <person name="Nagashima K."/>
            <person name="Zhao A."/>
            <person name="Murugkar P."/>
            <person name="Patil A."/>
            <person name="Atabakhsh K."/>
            <person name="Weakley A."/>
            <person name="Yan J."/>
            <person name="Brumbaugh A.R."/>
            <person name="Higginbottom S."/>
            <person name="Dimas A."/>
            <person name="Shiver A.L."/>
            <person name="Deutschbauer A."/>
            <person name="Neff N."/>
            <person name="Sonnenburg J.L."/>
            <person name="Huang K.C."/>
            <person name="Fischbach M.A."/>
        </authorList>
    </citation>
    <scope>NUCLEOTIDE SEQUENCE</scope>
    <source>
        <strain evidence="2">AP11</strain>
    </source>
</reference>
<evidence type="ECO:0000313" key="2">
    <source>
        <dbReference type="EMBL" id="UWN56446.1"/>
    </source>
</evidence>
<feature type="signal peptide" evidence="1">
    <location>
        <begin position="1"/>
        <end position="17"/>
    </location>
</feature>
<dbReference type="EMBL" id="CP102294">
    <property type="protein sequence ID" value="UWN56446.1"/>
    <property type="molecule type" value="Genomic_DNA"/>
</dbReference>
<protein>
    <recommendedName>
        <fullName evidence="4">DUF4468 domain-containing protein</fullName>
    </recommendedName>
</protein>
<feature type="chain" id="PRO_5045110911" description="DUF4468 domain-containing protein" evidence="1">
    <location>
        <begin position="18"/>
        <end position="207"/>
    </location>
</feature>
<dbReference type="RefSeq" id="WP_019246255.1">
    <property type="nucleotide sequence ID" value="NZ_CAPH01000013.1"/>
</dbReference>
<sequence length="207" mass="23524">MKRTVLLALLCAATAFAAPAASLVEGRIYLKNGTVVECTGNDRIKLPKKSGPLKLFRDAFRRTKTKEVFRADSVDSVVCWHPKTPEYLRKFIPAADPGWMWVYLETPHIRVCVWSKKGYGIDTDGGIQIWQKQRTFSQSRTAYFLQKHGGDGFRDVGGANRNSKDAFRERVARYVDDDPALAERIRHSNASRSKTVLMLQDYNPTKR</sequence>
<accession>A0ABY5UYZ9</accession>
<keyword evidence="1" id="KW-0732">Signal</keyword>
<dbReference type="Proteomes" id="UP001059295">
    <property type="component" value="Chromosome"/>
</dbReference>
<evidence type="ECO:0000313" key="3">
    <source>
        <dbReference type="Proteomes" id="UP001059295"/>
    </source>
</evidence>
<keyword evidence="3" id="KW-1185">Reference proteome</keyword>
<proteinExistence type="predicted"/>
<organism evidence="2 3">
    <name type="scientific">Alistipes ihumii AP11</name>
    <dbReference type="NCBI Taxonomy" id="1211813"/>
    <lineage>
        <taxon>Bacteria</taxon>
        <taxon>Pseudomonadati</taxon>
        <taxon>Bacteroidota</taxon>
        <taxon>Bacteroidia</taxon>
        <taxon>Bacteroidales</taxon>
        <taxon>Rikenellaceae</taxon>
        <taxon>Alistipes</taxon>
    </lineage>
</organism>
<evidence type="ECO:0008006" key="4">
    <source>
        <dbReference type="Google" id="ProtNLM"/>
    </source>
</evidence>
<evidence type="ECO:0000256" key="1">
    <source>
        <dbReference type="SAM" id="SignalP"/>
    </source>
</evidence>
<dbReference type="GeneID" id="82891502"/>